<evidence type="ECO:0000256" key="4">
    <source>
        <dbReference type="ARBA" id="ARBA00022679"/>
    </source>
</evidence>
<dbReference type="AlphaFoldDB" id="B5IDJ4"/>
<feature type="domain" description="Nucleotidyl transferase" evidence="9">
    <location>
        <begin position="2"/>
        <end position="241"/>
    </location>
</feature>
<dbReference type="PANTHER" id="PTHR43532:SF1">
    <property type="entry name" value="GLUCOSE-1-PHOSPHATE THYMIDYLYLTRANSFERASE 1"/>
    <property type="match status" value="1"/>
</dbReference>
<dbReference type="PANTHER" id="PTHR43532">
    <property type="entry name" value="GLUCOSE-1-PHOSPHATE THYMIDYLYLTRANSFERASE"/>
    <property type="match status" value="1"/>
</dbReference>
<dbReference type="HOGENOM" id="CLU_029499_9_0_2"/>
<dbReference type="Pfam" id="PF00483">
    <property type="entry name" value="NTP_transferase"/>
    <property type="match status" value="1"/>
</dbReference>
<comment type="cofactor">
    <cofactor evidence="1">
        <name>Mg(2+)</name>
        <dbReference type="ChEBI" id="CHEBI:18420"/>
    </cofactor>
</comment>
<dbReference type="GO" id="GO:0046872">
    <property type="term" value="F:metal ion binding"/>
    <property type="evidence" value="ECO:0007669"/>
    <property type="project" value="UniProtKB-KW"/>
</dbReference>
<keyword evidence="5 10" id="KW-0548">Nucleotidyltransferase</keyword>
<dbReference type="FunFam" id="3.90.550.10:FF:000023">
    <property type="entry name" value="Glucose-1-phosphate thymidylyltransferase"/>
    <property type="match status" value="1"/>
</dbReference>
<dbReference type="EC" id="2.7.7.24" evidence="3"/>
<dbReference type="STRING" id="439481.Aboo_0257"/>
<evidence type="ECO:0000259" key="9">
    <source>
        <dbReference type="Pfam" id="PF00483"/>
    </source>
</evidence>
<reference evidence="10" key="1">
    <citation type="submission" date="2010-02" db="EMBL/GenBank/DDBJ databases">
        <title>Complete sequence of Aciduliprofundum boonei T469.</title>
        <authorList>
            <consortium name="US DOE Joint Genome Institute"/>
            <person name="Lucas S."/>
            <person name="Copeland A."/>
            <person name="Lapidus A."/>
            <person name="Cheng J.-F."/>
            <person name="Bruce D."/>
            <person name="Goodwin L."/>
            <person name="Pitluck S."/>
            <person name="Saunders E."/>
            <person name="Detter J.C."/>
            <person name="Han C."/>
            <person name="Tapia R."/>
            <person name="Land M."/>
            <person name="Hauser L."/>
            <person name="Kyrpides N."/>
            <person name="Mikhailova N."/>
            <person name="Flores G."/>
            <person name="Reysenbach A.-L."/>
            <person name="Woyke T."/>
        </authorList>
    </citation>
    <scope>NUCLEOTIDE SEQUENCE</scope>
    <source>
        <strain evidence="10">T469</strain>
    </source>
</reference>
<dbReference type="Proteomes" id="UP000001400">
    <property type="component" value="Chromosome"/>
</dbReference>
<dbReference type="NCBIfam" id="TIGR01207">
    <property type="entry name" value="rmlA"/>
    <property type="match status" value="1"/>
</dbReference>
<sequence length="290" mass="32758">MKAILMAGGSGTRLYPITYAVNKHLLPIYDKPMIYYSLSIPMLAGIRDILIISDPYSLDSYKKLFGDGSQWGLHIEYAAQRKPKGIAEGLIIGENFLDGDSVCMVLGDNILYGHDFPSILKEARENIENNKYGAVVFGYYVKDPERYGIVEFDSNDNPTSIVEKPKKPKSNYAVIGVYFYDSNAPQIAKNIEPSWRNELEITDVNNEYLKRGKLKVIKLGRGFAWLDTGTYDSLIEASIFVKTLEERMGLKISCPEEIAYRKGFISKEQLKKLGNELSNTSYGKYLLNLI</sequence>
<protein>
    <recommendedName>
        <fullName evidence="3">glucose-1-phosphate thymidylyltransferase</fullName>
        <ecNumber evidence="3">2.7.7.24</ecNumber>
    </recommendedName>
</protein>
<evidence type="ECO:0000256" key="1">
    <source>
        <dbReference type="ARBA" id="ARBA00001946"/>
    </source>
</evidence>
<dbReference type="InterPro" id="IPR005907">
    <property type="entry name" value="G1P_thy_trans_s"/>
</dbReference>
<dbReference type="GeneID" id="8827199"/>
<organism evidence="10 11">
    <name type="scientific">Aciduliprofundum boonei (strain DSM 19572 / T469)</name>
    <dbReference type="NCBI Taxonomy" id="439481"/>
    <lineage>
        <taxon>Archaea</taxon>
        <taxon>Methanobacteriati</taxon>
        <taxon>Thermoplasmatota</taxon>
        <taxon>DHVE2 group</taxon>
        <taxon>Candidatus Aciduliprofundum</taxon>
    </lineage>
</organism>
<evidence type="ECO:0000256" key="3">
    <source>
        <dbReference type="ARBA" id="ARBA00012461"/>
    </source>
</evidence>
<dbReference type="KEGG" id="abi:Aboo_0257"/>
<dbReference type="OrthoDB" id="57352at2157"/>
<evidence type="ECO:0000313" key="10">
    <source>
        <dbReference type="EMBL" id="ADD08069.1"/>
    </source>
</evidence>
<keyword evidence="4 10" id="KW-0808">Transferase</keyword>
<evidence type="ECO:0000256" key="6">
    <source>
        <dbReference type="ARBA" id="ARBA00022723"/>
    </source>
</evidence>
<keyword evidence="6" id="KW-0479">Metal-binding</keyword>
<dbReference type="EMBL" id="CP001941">
    <property type="protein sequence ID" value="ADD08069.1"/>
    <property type="molecule type" value="Genomic_DNA"/>
</dbReference>
<dbReference type="Gene3D" id="3.90.550.10">
    <property type="entry name" value="Spore Coat Polysaccharide Biosynthesis Protein SpsA, Chain A"/>
    <property type="match status" value="1"/>
</dbReference>
<dbReference type="RefSeq" id="WP_008084402.1">
    <property type="nucleotide sequence ID" value="NC_013926.1"/>
</dbReference>
<keyword evidence="11" id="KW-1185">Reference proteome</keyword>
<evidence type="ECO:0000256" key="2">
    <source>
        <dbReference type="ARBA" id="ARBA00010480"/>
    </source>
</evidence>
<dbReference type="InterPro" id="IPR029044">
    <property type="entry name" value="Nucleotide-diphossugar_trans"/>
</dbReference>
<evidence type="ECO:0000256" key="8">
    <source>
        <dbReference type="ARBA" id="ARBA00049336"/>
    </source>
</evidence>
<dbReference type="SUPFAM" id="SSF53448">
    <property type="entry name" value="Nucleotide-diphospho-sugar transferases"/>
    <property type="match status" value="1"/>
</dbReference>
<dbReference type="CDD" id="cd02538">
    <property type="entry name" value="G1P_TT_short"/>
    <property type="match status" value="1"/>
</dbReference>
<proteinExistence type="inferred from homology"/>
<name>B5IDJ4_ACIB4</name>
<comment type="catalytic activity">
    <reaction evidence="8">
        <text>dTTP + alpha-D-glucose 1-phosphate + H(+) = dTDP-alpha-D-glucose + diphosphate</text>
        <dbReference type="Rhea" id="RHEA:15225"/>
        <dbReference type="ChEBI" id="CHEBI:15378"/>
        <dbReference type="ChEBI" id="CHEBI:33019"/>
        <dbReference type="ChEBI" id="CHEBI:37568"/>
        <dbReference type="ChEBI" id="CHEBI:57477"/>
        <dbReference type="ChEBI" id="CHEBI:58601"/>
        <dbReference type="EC" id="2.7.7.24"/>
    </reaction>
</comment>
<evidence type="ECO:0000256" key="7">
    <source>
        <dbReference type="ARBA" id="ARBA00022842"/>
    </source>
</evidence>
<gene>
    <name evidence="10" type="ordered locus">Aboo_0257</name>
</gene>
<evidence type="ECO:0000256" key="5">
    <source>
        <dbReference type="ARBA" id="ARBA00022695"/>
    </source>
</evidence>
<keyword evidence="7" id="KW-0460">Magnesium</keyword>
<dbReference type="InterPro" id="IPR005835">
    <property type="entry name" value="NTP_transferase_dom"/>
</dbReference>
<comment type="similarity">
    <text evidence="2">Belongs to the glucose-1-phosphate thymidylyltransferase family.</text>
</comment>
<accession>B5IDJ4</accession>
<dbReference type="GO" id="GO:0008879">
    <property type="term" value="F:glucose-1-phosphate thymidylyltransferase activity"/>
    <property type="evidence" value="ECO:0007669"/>
    <property type="project" value="UniProtKB-EC"/>
</dbReference>
<dbReference type="eggNOG" id="arCOG00664">
    <property type="taxonomic scope" value="Archaea"/>
</dbReference>
<evidence type="ECO:0000313" key="11">
    <source>
        <dbReference type="Proteomes" id="UP000001400"/>
    </source>
</evidence>